<evidence type="ECO:0000256" key="1">
    <source>
        <dbReference type="ARBA" id="ARBA00022723"/>
    </source>
</evidence>
<organism evidence="7 8">
    <name type="scientific">Vibrio fortis</name>
    <dbReference type="NCBI Taxonomy" id="212667"/>
    <lineage>
        <taxon>Bacteria</taxon>
        <taxon>Pseudomonadati</taxon>
        <taxon>Pseudomonadota</taxon>
        <taxon>Gammaproteobacteria</taxon>
        <taxon>Vibrionales</taxon>
        <taxon>Vibrionaceae</taxon>
        <taxon>Vibrio</taxon>
    </lineage>
</organism>
<name>A0A066UUK3_9VIBR</name>
<gene>
    <name evidence="6" type="ORF">F2Z80_04720</name>
    <name evidence="7" type="ORF">VFDL14_02515</name>
</gene>
<dbReference type="RefSeq" id="WP_032552085.1">
    <property type="nucleotide sequence ID" value="NZ_JATABQ010000277.1"/>
</dbReference>
<dbReference type="AlphaFoldDB" id="A0A066UUK3"/>
<feature type="domain" description="Zinc finger DksA/TraR C4-type" evidence="5">
    <location>
        <begin position="37"/>
        <end position="65"/>
    </location>
</feature>
<dbReference type="Proteomes" id="UP000326687">
    <property type="component" value="Unassembled WGS sequence"/>
</dbReference>
<feature type="zinc finger region" description="dksA C4-type" evidence="4">
    <location>
        <begin position="39"/>
        <end position="63"/>
    </location>
</feature>
<protein>
    <submittedName>
        <fullName evidence="6">DksA/TraR family C4-type zinc finger protein</fullName>
    </submittedName>
</protein>
<dbReference type="SUPFAM" id="SSF57716">
    <property type="entry name" value="Glucocorticoid receptor-like (DNA-binding domain)"/>
    <property type="match status" value="1"/>
</dbReference>
<dbReference type="NCBIfam" id="NF008243">
    <property type="entry name" value="PRK11019.1"/>
    <property type="match status" value="1"/>
</dbReference>
<dbReference type="Pfam" id="PF01258">
    <property type="entry name" value="zf-dskA_traR"/>
    <property type="match status" value="1"/>
</dbReference>
<dbReference type="PANTHER" id="PTHR38777">
    <property type="entry name" value="FELS-2 PROPHAGE PROTEIN"/>
    <property type="match status" value="1"/>
</dbReference>
<evidence type="ECO:0000256" key="4">
    <source>
        <dbReference type="PROSITE-ProRule" id="PRU00510"/>
    </source>
</evidence>
<keyword evidence="1" id="KW-0479">Metal-binding</keyword>
<keyword evidence="8" id="KW-1185">Reference proteome</keyword>
<dbReference type="Gene3D" id="1.20.120.910">
    <property type="entry name" value="DksA, coiled-coil domain"/>
    <property type="match status" value="1"/>
</dbReference>
<reference evidence="6 9" key="2">
    <citation type="submission" date="2019-09" db="EMBL/GenBank/DDBJ databases">
        <title>Vibrio Fortis S7-72.</title>
        <authorList>
            <person name="Das S.K."/>
        </authorList>
    </citation>
    <scope>NUCLEOTIDE SEQUENCE [LARGE SCALE GENOMIC DNA]</scope>
    <source>
        <strain evidence="6 9">S7-72</strain>
    </source>
</reference>
<evidence type="ECO:0000256" key="3">
    <source>
        <dbReference type="ARBA" id="ARBA00022833"/>
    </source>
</evidence>
<evidence type="ECO:0000313" key="6">
    <source>
        <dbReference type="EMBL" id="KAB0303307.1"/>
    </source>
</evidence>
<evidence type="ECO:0000259" key="5">
    <source>
        <dbReference type="Pfam" id="PF01258"/>
    </source>
</evidence>
<evidence type="ECO:0000313" key="8">
    <source>
        <dbReference type="Proteomes" id="UP000027219"/>
    </source>
</evidence>
<dbReference type="InterPro" id="IPR000962">
    <property type="entry name" value="Znf_DskA_TraR"/>
</dbReference>
<comment type="caution">
    <text evidence="7">The sequence shown here is derived from an EMBL/GenBank/DDBJ whole genome shotgun (WGS) entry which is preliminary data.</text>
</comment>
<proteinExistence type="predicted"/>
<keyword evidence="3" id="KW-0862">Zinc</keyword>
<dbReference type="Proteomes" id="UP000027219">
    <property type="component" value="Unassembled WGS sequence"/>
</dbReference>
<dbReference type="GO" id="GO:0008270">
    <property type="term" value="F:zinc ion binding"/>
    <property type="evidence" value="ECO:0007669"/>
    <property type="project" value="UniProtKB-KW"/>
</dbReference>
<evidence type="ECO:0000313" key="7">
    <source>
        <dbReference type="EMBL" id="KDN27873.1"/>
    </source>
</evidence>
<accession>A0A066UUK3</accession>
<dbReference type="EMBL" id="VXDD01000001">
    <property type="protein sequence ID" value="KAB0303307.1"/>
    <property type="molecule type" value="Genomic_DNA"/>
</dbReference>
<dbReference type="STRING" id="212667.VFDL14_02515"/>
<dbReference type="GO" id="GO:1900378">
    <property type="term" value="P:positive regulation of secondary metabolite biosynthetic process"/>
    <property type="evidence" value="ECO:0007669"/>
    <property type="project" value="TreeGrafter"/>
</dbReference>
<dbReference type="OrthoDB" id="962301at2"/>
<dbReference type="EMBL" id="JFFR01000025">
    <property type="protein sequence ID" value="KDN27873.1"/>
    <property type="molecule type" value="Genomic_DNA"/>
</dbReference>
<dbReference type="PROSITE" id="PS51128">
    <property type="entry name" value="ZF_DKSA_2"/>
    <property type="match status" value="1"/>
</dbReference>
<keyword evidence="2" id="KW-0863">Zinc-finger</keyword>
<dbReference type="PANTHER" id="PTHR38777:SF1">
    <property type="entry name" value="DNAK SUPPRESSOR PROTEIN"/>
    <property type="match status" value="1"/>
</dbReference>
<evidence type="ECO:0000313" key="9">
    <source>
        <dbReference type="Proteomes" id="UP000326687"/>
    </source>
</evidence>
<evidence type="ECO:0000256" key="2">
    <source>
        <dbReference type="ARBA" id="ARBA00022771"/>
    </source>
</evidence>
<reference evidence="7 8" key="1">
    <citation type="submission" date="2014-02" db="EMBL/GenBank/DDBJ databases">
        <title>Vibrio fortis Dalian14 Genome Sequencing.</title>
        <authorList>
            <person name="Wang Y."/>
            <person name="Song L."/>
            <person name="Liu G."/>
            <person name="Ding J."/>
        </authorList>
    </citation>
    <scope>NUCLEOTIDE SEQUENCE [LARGE SCALE GENOMIC DNA]</scope>
    <source>
        <strain evidence="7 8">Dalian14</strain>
    </source>
</reference>
<sequence>MAVGWAGDDSVSQQIQDTISDEISRVRGNIKTGESAHYCDECGDEIPEKRRLAMQGVRLCIECQSMLEHTSHQHALFNRRASKDSQLR</sequence>